<evidence type="ECO:0000256" key="6">
    <source>
        <dbReference type="ARBA" id="ARBA00022692"/>
    </source>
</evidence>
<dbReference type="Gene3D" id="3.90.550.10">
    <property type="entry name" value="Spore Coat Polysaccharide Biosynthesis Protein SpsA, Chain A"/>
    <property type="match status" value="1"/>
</dbReference>
<keyword evidence="4 11" id="KW-0328">Glycosyltransferase</keyword>
<evidence type="ECO:0000256" key="8">
    <source>
        <dbReference type="ARBA" id="ARBA00022989"/>
    </source>
</evidence>
<dbReference type="PRINTS" id="PR02050">
    <property type="entry name" value="B14GALTRFASE"/>
</dbReference>
<accession>B4NF99</accession>
<dbReference type="UniPathway" id="UPA00378"/>
<comment type="pathway">
    <text evidence="2 11">Protein modification; protein glycosylation.</text>
</comment>
<evidence type="ECO:0000256" key="10">
    <source>
        <dbReference type="ARBA" id="ARBA00023180"/>
    </source>
</evidence>
<name>B4NF99_DROWI</name>
<dbReference type="InterPro" id="IPR027791">
    <property type="entry name" value="Galactosyl_T_C"/>
</dbReference>
<dbReference type="Pfam" id="PF13733">
    <property type="entry name" value="Glyco_transf_7N"/>
    <property type="match status" value="1"/>
</dbReference>
<gene>
    <name evidence="14" type="primary">Dwil\GK22603</name>
    <name evidence="14" type="ORF">Dwil_GK22603</name>
</gene>
<comment type="similarity">
    <text evidence="3 11">Belongs to the glycosyltransferase 7 family.</text>
</comment>
<evidence type="ECO:0000256" key="7">
    <source>
        <dbReference type="ARBA" id="ARBA00022968"/>
    </source>
</evidence>
<feature type="domain" description="Galactosyltransferase C-terminal" evidence="12">
    <location>
        <begin position="192"/>
        <end position="269"/>
    </location>
</feature>
<dbReference type="FunCoup" id="B4NF99">
    <property type="interactions" value="90"/>
</dbReference>
<keyword evidence="15" id="KW-1185">Reference proteome</keyword>
<evidence type="ECO:0000256" key="4">
    <source>
        <dbReference type="ARBA" id="ARBA00022676"/>
    </source>
</evidence>
<dbReference type="GO" id="GO:0033842">
    <property type="term" value="F:N-acetyl-beta-glucosaminyl-derivative 4-beta-N-acetylgalactosaminyltransferase activity"/>
    <property type="evidence" value="ECO:0007669"/>
    <property type="project" value="EnsemblMetazoa"/>
</dbReference>
<evidence type="ECO:0000259" key="12">
    <source>
        <dbReference type="Pfam" id="PF02709"/>
    </source>
</evidence>
<keyword evidence="8 11" id="KW-1133">Transmembrane helix</keyword>
<keyword evidence="7 11" id="KW-0735">Signal-anchor</keyword>
<dbReference type="PANTHER" id="PTHR19300">
    <property type="entry name" value="BETA-1,4-GALACTOSYLTRANSFERASE"/>
    <property type="match status" value="1"/>
</dbReference>
<dbReference type="InterPro" id="IPR029044">
    <property type="entry name" value="Nucleotide-diphossugar_trans"/>
</dbReference>
<dbReference type="eggNOG" id="KOG3916">
    <property type="taxonomic scope" value="Eukaryota"/>
</dbReference>
<dbReference type="InterPro" id="IPR027995">
    <property type="entry name" value="Galactosyl_T_N"/>
</dbReference>
<dbReference type="EC" id="2.4.-.-" evidence="14"/>
<keyword evidence="10 11" id="KW-0325">Glycoprotein</keyword>
<reference evidence="14 15" key="1">
    <citation type="journal article" date="2007" name="Nature">
        <title>Evolution of genes and genomes on the Drosophila phylogeny.</title>
        <authorList>
            <consortium name="Drosophila 12 Genomes Consortium"/>
            <person name="Clark A.G."/>
            <person name="Eisen M.B."/>
            <person name="Smith D.R."/>
            <person name="Bergman C.M."/>
            <person name="Oliver B."/>
            <person name="Markow T.A."/>
            <person name="Kaufman T.C."/>
            <person name="Kellis M."/>
            <person name="Gelbart W."/>
            <person name="Iyer V.N."/>
            <person name="Pollard D.A."/>
            <person name="Sackton T.B."/>
            <person name="Larracuente A.M."/>
            <person name="Singh N.D."/>
            <person name="Abad J.P."/>
            <person name="Abt D.N."/>
            <person name="Adryan B."/>
            <person name="Aguade M."/>
            <person name="Akashi H."/>
            <person name="Anderson W.W."/>
            <person name="Aquadro C.F."/>
            <person name="Ardell D.H."/>
            <person name="Arguello R."/>
            <person name="Artieri C.G."/>
            <person name="Barbash D.A."/>
            <person name="Barker D."/>
            <person name="Barsanti P."/>
            <person name="Batterham P."/>
            <person name="Batzoglou S."/>
            <person name="Begun D."/>
            <person name="Bhutkar A."/>
            <person name="Blanco E."/>
            <person name="Bosak S.A."/>
            <person name="Bradley R.K."/>
            <person name="Brand A.D."/>
            <person name="Brent M.R."/>
            <person name="Brooks A.N."/>
            <person name="Brown R.H."/>
            <person name="Butlin R.K."/>
            <person name="Caggese C."/>
            <person name="Calvi B.R."/>
            <person name="Bernardo de Carvalho A."/>
            <person name="Caspi A."/>
            <person name="Castrezana S."/>
            <person name="Celniker S.E."/>
            <person name="Chang J.L."/>
            <person name="Chapple C."/>
            <person name="Chatterji S."/>
            <person name="Chinwalla A."/>
            <person name="Civetta A."/>
            <person name="Clifton S.W."/>
            <person name="Comeron J.M."/>
            <person name="Costello J.C."/>
            <person name="Coyne J.A."/>
            <person name="Daub J."/>
            <person name="David R.G."/>
            <person name="Delcher A.L."/>
            <person name="Delehaunty K."/>
            <person name="Do C.B."/>
            <person name="Ebling H."/>
            <person name="Edwards K."/>
            <person name="Eickbush T."/>
            <person name="Evans J.D."/>
            <person name="Filipski A."/>
            <person name="Findeiss S."/>
            <person name="Freyhult E."/>
            <person name="Fulton L."/>
            <person name="Fulton R."/>
            <person name="Garcia A.C."/>
            <person name="Gardiner A."/>
            <person name="Garfield D.A."/>
            <person name="Garvin B.E."/>
            <person name="Gibson G."/>
            <person name="Gilbert D."/>
            <person name="Gnerre S."/>
            <person name="Godfrey J."/>
            <person name="Good R."/>
            <person name="Gotea V."/>
            <person name="Gravely B."/>
            <person name="Greenberg A.J."/>
            <person name="Griffiths-Jones S."/>
            <person name="Gross S."/>
            <person name="Guigo R."/>
            <person name="Gustafson E.A."/>
            <person name="Haerty W."/>
            <person name="Hahn M.W."/>
            <person name="Halligan D.L."/>
            <person name="Halpern A.L."/>
            <person name="Halter G.M."/>
            <person name="Han M.V."/>
            <person name="Heger A."/>
            <person name="Hillier L."/>
            <person name="Hinrichs A.S."/>
            <person name="Holmes I."/>
            <person name="Hoskins R.A."/>
            <person name="Hubisz M.J."/>
            <person name="Hultmark D."/>
            <person name="Huntley M.A."/>
            <person name="Jaffe D.B."/>
            <person name="Jagadeeshan S."/>
            <person name="Jeck W.R."/>
            <person name="Johnson J."/>
            <person name="Jones C.D."/>
            <person name="Jordan W.C."/>
            <person name="Karpen G.H."/>
            <person name="Kataoka E."/>
            <person name="Keightley P.D."/>
            <person name="Kheradpour P."/>
            <person name="Kirkness E.F."/>
            <person name="Koerich L.B."/>
            <person name="Kristiansen K."/>
            <person name="Kudrna D."/>
            <person name="Kulathinal R.J."/>
            <person name="Kumar S."/>
            <person name="Kwok R."/>
            <person name="Lander E."/>
            <person name="Langley C.H."/>
            <person name="Lapoint R."/>
            <person name="Lazzaro B.P."/>
            <person name="Lee S.J."/>
            <person name="Levesque L."/>
            <person name="Li R."/>
            <person name="Lin C.F."/>
            <person name="Lin M.F."/>
            <person name="Lindblad-Toh K."/>
            <person name="Llopart A."/>
            <person name="Long M."/>
            <person name="Low L."/>
            <person name="Lozovsky E."/>
            <person name="Lu J."/>
            <person name="Luo M."/>
            <person name="Machado C.A."/>
            <person name="Makalowski W."/>
            <person name="Marzo M."/>
            <person name="Matsuda M."/>
            <person name="Matzkin L."/>
            <person name="McAllister B."/>
            <person name="McBride C.S."/>
            <person name="McKernan B."/>
            <person name="McKernan K."/>
            <person name="Mendez-Lago M."/>
            <person name="Minx P."/>
            <person name="Mollenhauer M.U."/>
            <person name="Montooth K."/>
            <person name="Mount S.M."/>
            <person name="Mu X."/>
            <person name="Myers E."/>
            <person name="Negre B."/>
            <person name="Newfeld S."/>
            <person name="Nielsen R."/>
            <person name="Noor M.A."/>
            <person name="O'Grady P."/>
            <person name="Pachter L."/>
            <person name="Papaceit M."/>
            <person name="Parisi M.J."/>
            <person name="Parisi M."/>
            <person name="Parts L."/>
            <person name="Pedersen J.S."/>
            <person name="Pesole G."/>
            <person name="Phillippy A.M."/>
            <person name="Ponting C.P."/>
            <person name="Pop M."/>
            <person name="Porcelli D."/>
            <person name="Powell J.R."/>
            <person name="Prohaska S."/>
            <person name="Pruitt K."/>
            <person name="Puig M."/>
            <person name="Quesneville H."/>
            <person name="Ram K.R."/>
            <person name="Rand D."/>
            <person name="Rasmussen M.D."/>
            <person name="Reed L.K."/>
            <person name="Reenan R."/>
            <person name="Reily A."/>
            <person name="Remington K.A."/>
            <person name="Rieger T.T."/>
            <person name="Ritchie M.G."/>
            <person name="Robin C."/>
            <person name="Rogers Y.H."/>
            <person name="Rohde C."/>
            <person name="Rozas J."/>
            <person name="Rubenfield M.J."/>
            <person name="Ruiz A."/>
            <person name="Russo S."/>
            <person name="Salzberg S.L."/>
            <person name="Sanchez-Gracia A."/>
            <person name="Saranga D.J."/>
            <person name="Sato H."/>
            <person name="Schaeffer S.W."/>
            <person name="Schatz M.C."/>
            <person name="Schlenke T."/>
            <person name="Schwartz R."/>
            <person name="Segarra C."/>
            <person name="Singh R.S."/>
            <person name="Sirot L."/>
            <person name="Sirota M."/>
            <person name="Sisneros N.B."/>
            <person name="Smith C.D."/>
            <person name="Smith T.F."/>
            <person name="Spieth J."/>
            <person name="Stage D.E."/>
            <person name="Stark A."/>
            <person name="Stephan W."/>
            <person name="Strausberg R.L."/>
            <person name="Strempel S."/>
            <person name="Sturgill D."/>
            <person name="Sutton G."/>
            <person name="Sutton G.G."/>
            <person name="Tao W."/>
            <person name="Teichmann S."/>
            <person name="Tobari Y.N."/>
            <person name="Tomimura Y."/>
            <person name="Tsolas J.M."/>
            <person name="Valente V.L."/>
            <person name="Venter E."/>
            <person name="Venter J.C."/>
            <person name="Vicario S."/>
            <person name="Vieira F.G."/>
            <person name="Vilella A.J."/>
            <person name="Villasante A."/>
            <person name="Walenz B."/>
            <person name="Wang J."/>
            <person name="Wasserman M."/>
            <person name="Watts T."/>
            <person name="Wilson D."/>
            <person name="Wilson R.K."/>
            <person name="Wing R.A."/>
            <person name="Wolfner M.F."/>
            <person name="Wong A."/>
            <person name="Wong G.K."/>
            <person name="Wu C.I."/>
            <person name="Wu G."/>
            <person name="Yamamoto D."/>
            <person name="Yang H.P."/>
            <person name="Yang S.P."/>
            <person name="Yorke J.A."/>
            <person name="Yoshida K."/>
            <person name="Zdobnov E."/>
            <person name="Zhang P."/>
            <person name="Zhang Y."/>
            <person name="Zimin A.V."/>
            <person name="Baldwin J."/>
            <person name="Abdouelleil A."/>
            <person name="Abdulkadir J."/>
            <person name="Abebe A."/>
            <person name="Abera B."/>
            <person name="Abreu J."/>
            <person name="Acer S.C."/>
            <person name="Aftuck L."/>
            <person name="Alexander A."/>
            <person name="An P."/>
            <person name="Anderson E."/>
            <person name="Anderson S."/>
            <person name="Arachi H."/>
            <person name="Azer M."/>
            <person name="Bachantsang P."/>
            <person name="Barry A."/>
            <person name="Bayul T."/>
            <person name="Berlin A."/>
            <person name="Bessette D."/>
            <person name="Bloom T."/>
            <person name="Blye J."/>
            <person name="Boguslavskiy L."/>
            <person name="Bonnet C."/>
            <person name="Boukhgalter B."/>
            <person name="Bourzgui I."/>
            <person name="Brown A."/>
            <person name="Cahill P."/>
            <person name="Channer S."/>
            <person name="Cheshatsang Y."/>
            <person name="Chuda L."/>
            <person name="Citroen M."/>
            <person name="Collymore A."/>
            <person name="Cooke P."/>
            <person name="Costello M."/>
            <person name="D'Aco K."/>
            <person name="Daza R."/>
            <person name="De Haan G."/>
            <person name="DeGray S."/>
            <person name="DeMaso C."/>
            <person name="Dhargay N."/>
            <person name="Dooley K."/>
            <person name="Dooley E."/>
            <person name="Doricent M."/>
            <person name="Dorje P."/>
            <person name="Dorjee K."/>
            <person name="Dupes A."/>
            <person name="Elong R."/>
            <person name="Falk J."/>
            <person name="Farina A."/>
            <person name="Faro S."/>
            <person name="Ferguson D."/>
            <person name="Fisher S."/>
            <person name="Foley C.D."/>
            <person name="Franke A."/>
            <person name="Friedrich D."/>
            <person name="Gadbois L."/>
            <person name="Gearin G."/>
            <person name="Gearin C.R."/>
            <person name="Giannoukos G."/>
            <person name="Goode T."/>
            <person name="Graham J."/>
            <person name="Grandbois E."/>
            <person name="Grewal S."/>
            <person name="Gyaltsen K."/>
            <person name="Hafez N."/>
            <person name="Hagos B."/>
            <person name="Hall J."/>
            <person name="Henson C."/>
            <person name="Hollinger A."/>
            <person name="Honan T."/>
            <person name="Huard M.D."/>
            <person name="Hughes L."/>
            <person name="Hurhula B."/>
            <person name="Husby M.E."/>
            <person name="Kamat A."/>
            <person name="Kanga B."/>
            <person name="Kashin S."/>
            <person name="Khazanovich D."/>
            <person name="Kisner P."/>
            <person name="Lance K."/>
            <person name="Lara M."/>
            <person name="Lee W."/>
            <person name="Lennon N."/>
            <person name="Letendre F."/>
            <person name="LeVine R."/>
            <person name="Lipovsky A."/>
            <person name="Liu X."/>
            <person name="Liu J."/>
            <person name="Liu S."/>
            <person name="Lokyitsang T."/>
            <person name="Lokyitsang Y."/>
            <person name="Lubonja R."/>
            <person name="Lui A."/>
            <person name="MacDonald P."/>
            <person name="Magnisalis V."/>
            <person name="Maru K."/>
            <person name="Matthews C."/>
            <person name="McCusker W."/>
            <person name="McDonough S."/>
            <person name="Mehta T."/>
            <person name="Meldrim J."/>
            <person name="Meneus L."/>
            <person name="Mihai O."/>
            <person name="Mihalev A."/>
            <person name="Mihova T."/>
            <person name="Mittelman R."/>
            <person name="Mlenga V."/>
            <person name="Montmayeur A."/>
            <person name="Mulrain L."/>
            <person name="Navidi A."/>
            <person name="Naylor J."/>
            <person name="Negash T."/>
            <person name="Nguyen T."/>
            <person name="Nguyen N."/>
            <person name="Nicol R."/>
            <person name="Norbu C."/>
            <person name="Norbu N."/>
            <person name="Novod N."/>
            <person name="O'Neill B."/>
            <person name="Osman S."/>
            <person name="Markiewicz E."/>
            <person name="Oyono O.L."/>
            <person name="Patti C."/>
            <person name="Phunkhang P."/>
            <person name="Pierre F."/>
            <person name="Priest M."/>
            <person name="Raghuraman S."/>
            <person name="Rege F."/>
            <person name="Reyes R."/>
            <person name="Rise C."/>
            <person name="Rogov P."/>
            <person name="Ross K."/>
            <person name="Ryan E."/>
            <person name="Settipalli S."/>
            <person name="Shea T."/>
            <person name="Sherpa N."/>
            <person name="Shi L."/>
            <person name="Shih D."/>
            <person name="Sparrow T."/>
            <person name="Spaulding J."/>
            <person name="Stalker J."/>
            <person name="Stange-Thomann N."/>
            <person name="Stavropoulos S."/>
            <person name="Stone C."/>
            <person name="Strader C."/>
            <person name="Tesfaye S."/>
            <person name="Thomson T."/>
            <person name="Thoulutsang Y."/>
            <person name="Thoulutsang D."/>
            <person name="Topham K."/>
            <person name="Topping I."/>
            <person name="Tsamla T."/>
            <person name="Vassiliev H."/>
            <person name="Vo A."/>
            <person name="Wangchuk T."/>
            <person name="Wangdi T."/>
            <person name="Weiand M."/>
            <person name="Wilkinson J."/>
            <person name="Wilson A."/>
            <person name="Yadav S."/>
            <person name="Young G."/>
            <person name="Yu Q."/>
            <person name="Zembek L."/>
            <person name="Zhong D."/>
            <person name="Zimmer A."/>
            <person name="Zwirko Z."/>
            <person name="Jaffe D.B."/>
            <person name="Alvarez P."/>
            <person name="Brockman W."/>
            <person name="Butler J."/>
            <person name="Chin C."/>
            <person name="Gnerre S."/>
            <person name="Grabherr M."/>
            <person name="Kleber M."/>
            <person name="Mauceli E."/>
            <person name="MacCallum I."/>
        </authorList>
    </citation>
    <scope>NUCLEOTIDE SEQUENCE [LARGE SCALE GENOMIC DNA]</scope>
    <source>
        <strain evidence="15">Tucson 14030-0811.24</strain>
    </source>
</reference>
<organism evidence="14 15">
    <name type="scientific">Drosophila willistoni</name>
    <name type="common">Fruit fly</name>
    <dbReference type="NCBI Taxonomy" id="7260"/>
    <lineage>
        <taxon>Eukaryota</taxon>
        <taxon>Metazoa</taxon>
        <taxon>Ecdysozoa</taxon>
        <taxon>Arthropoda</taxon>
        <taxon>Hexapoda</taxon>
        <taxon>Insecta</taxon>
        <taxon>Pterygota</taxon>
        <taxon>Neoptera</taxon>
        <taxon>Endopterygota</taxon>
        <taxon>Diptera</taxon>
        <taxon>Brachycera</taxon>
        <taxon>Muscomorpha</taxon>
        <taxon>Ephydroidea</taxon>
        <taxon>Drosophilidae</taxon>
        <taxon>Drosophila</taxon>
        <taxon>Sophophora</taxon>
    </lineage>
</organism>
<proteinExistence type="inferred from homology"/>
<evidence type="ECO:0000256" key="9">
    <source>
        <dbReference type="ARBA" id="ARBA00023136"/>
    </source>
</evidence>
<evidence type="ECO:0000256" key="2">
    <source>
        <dbReference type="ARBA" id="ARBA00004922"/>
    </source>
</evidence>
<evidence type="ECO:0000313" key="14">
    <source>
        <dbReference type="EMBL" id="EDW82966.1"/>
    </source>
</evidence>
<feature type="domain" description="Galactosyltransferase N-terminal" evidence="13">
    <location>
        <begin position="85"/>
        <end position="187"/>
    </location>
</feature>
<dbReference type="PhylomeDB" id="B4NF99"/>
<evidence type="ECO:0000313" key="15">
    <source>
        <dbReference type="Proteomes" id="UP000007798"/>
    </source>
</evidence>
<evidence type="ECO:0000256" key="5">
    <source>
        <dbReference type="ARBA" id="ARBA00022679"/>
    </source>
</evidence>
<dbReference type="AlphaFoldDB" id="B4NF99"/>
<dbReference type="SUPFAM" id="SSF53448">
    <property type="entry name" value="Nucleotide-diphospho-sugar transferases"/>
    <property type="match status" value="1"/>
</dbReference>
<evidence type="ECO:0000256" key="1">
    <source>
        <dbReference type="ARBA" id="ARBA00004606"/>
    </source>
</evidence>
<evidence type="ECO:0000256" key="3">
    <source>
        <dbReference type="ARBA" id="ARBA00005735"/>
    </source>
</evidence>
<dbReference type="EMBL" id="CH964251">
    <property type="protein sequence ID" value="EDW82966.1"/>
    <property type="molecule type" value="Genomic_DNA"/>
</dbReference>
<dbReference type="SMR" id="B4NF99"/>
<dbReference type="STRING" id="7260.B4NF99"/>
<dbReference type="PANTHER" id="PTHR19300:SF48">
    <property type="entry name" value="BETA-1,4-N-ACETYLGALACTOSAMINYLTRANSFERASE"/>
    <property type="match status" value="1"/>
</dbReference>
<dbReference type="HOGENOM" id="CLU_044391_1_3_1"/>
<evidence type="ECO:0000259" key="13">
    <source>
        <dbReference type="Pfam" id="PF13733"/>
    </source>
</evidence>
<keyword evidence="9 11" id="KW-0472">Membrane</keyword>
<dbReference type="GO" id="GO:0000139">
    <property type="term" value="C:Golgi membrane"/>
    <property type="evidence" value="ECO:0007669"/>
    <property type="project" value="EnsemblMetazoa"/>
</dbReference>
<dbReference type="InParanoid" id="B4NF99"/>
<dbReference type="KEGG" id="dwi:6649884"/>
<comment type="subcellular location">
    <subcellularLocation>
        <location evidence="1">Membrane</location>
        <topology evidence="1">Single-pass type II membrane protein</topology>
    </subcellularLocation>
</comment>
<dbReference type="Proteomes" id="UP000007798">
    <property type="component" value="Unassembled WGS sequence"/>
</dbReference>
<dbReference type="GO" id="GO:0006044">
    <property type="term" value="P:N-acetylglucosamine metabolic process"/>
    <property type="evidence" value="ECO:0007669"/>
    <property type="project" value="EnsemblMetazoa"/>
</dbReference>
<dbReference type="GO" id="GO:0008378">
    <property type="term" value="F:galactosyltransferase activity"/>
    <property type="evidence" value="ECO:0007669"/>
    <property type="project" value="TreeGrafter"/>
</dbReference>
<dbReference type="InterPro" id="IPR003859">
    <property type="entry name" value="Galactosyl_T"/>
</dbReference>
<dbReference type="CDD" id="cd00899">
    <property type="entry name" value="b4GalT"/>
    <property type="match status" value="1"/>
</dbReference>
<protein>
    <submittedName>
        <fullName evidence="14">Uncharacterized protein</fullName>
        <ecNumber evidence="14">2.4.-.-</ecNumber>
    </submittedName>
</protein>
<keyword evidence="6 11" id="KW-0812">Transmembrane</keyword>
<evidence type="ECO:0000256" key="11">
    <source>
        <dbReference type="RuleBase" id="RU368121"/>
    </source>
</evidence>
<feature type="transmembrane region" description="Helical" evidence="11">
    <location>
        <begin position="7"/>
        <end position="25"/>
    </location>
</feature>
<dbReference type="GO" id="GO:0006679">
    <property type="term" value="P:glucosylceramide biosynthetic process"/>
    <property type="evidence" value="ECO:0007669"/>
    <property type="project" value="EnsemblMetazoa"/>
</dbReference>
<dbReference type="OrthoDB" id="10038994at2759"/>
<sequence length="316" mass="36873">MVQQCHRVLILASVGTIIIYLALPFRFASHYPYINGDRIEDSLIAQVTANVSLQQSFDCIYKDIIENNRFVYDNPLYHEGILRGEEIRPGGEYQPEQCRAKYSTAIIVPYRQREKQLHAFLTYMHNYLRQQLIHYRIFLVEQSDQKPFNRATLFNIGAKIAAEYGFPCLVLHDVDLFPLNSGQMYACLEKPRHMCSALDHWRFNLPYRGLFGGVVAINTFQFQLINGMSNLYHGWGGEDDDLYERLRAMGISICRLAPEYSEYTMLKHKPEHPNENRRALLRAATLRQQTDGLNSLVYKEVERRMHSLFTHIMVET</sequence>
<keyword evidence="5 11" id="KW-0808">Transferase</keyword>
<dbReference type="Pfam" id="PF02709">
    <property type="entry name" value="Glyco_transf_7C"/>
    <property type="match status" value="1"/>
</dbReference>
<dbReference type="GO" id="GO:0005975">
    <property type="term" value="P:carbohydrate metabolic process"/>
    <property type="evidence" value="ECO:0007669"/>
    <property type="project" value="InterPro"/>
</dbReference>
<dbReference type="GO" id="GO:0140269">
    <property type="term" value="P:arthro-series glucosylceramide biosynthetic process"/>
    <property type="evidence" value="ECO:0007669"/>
    <property type="project" value="EnsemblMetazoa"/>
</dbReference>